<reference evidence="1" key="1">
    <citation type="submission" date="2020-05" db="EMBL/GenBank/DDBJ databases">
        <authorList>
            <person name="Chiriac C."/>
            <person name="Salcher M."/>
            <person name="Ghai R."/>
            <person name="Kavagutti S V."/>
        </authorList>
    </citation>
    <scope>NUCLEOTIDE SEQUENCE</scope>
</reference>
<proteinExistence type="predicted"/>
<sequence>MLQVVKARVEHLLKSMKDKKPGENLSFLSYIFLKQLACRGEPVPGFVEWEYECSAETRLSENITAWKDHNRKDPYTFKWDDIYKVTEGDKEDIIAFLTLRWSIDAMLLALRKD</sequence>
<dbReference type="AlphaFoldDB" id="A0A6J7EDI5"/>
<gene>
    <name evidence="1" type="ORF">UFOPK3472_00467</name>
</gene>
<evidence type="ECO:0000313" key="1">
    <source>
        <dbReference type="EMBL" id="CAB4879355.1"/>
    </source>
</evidence>
<protein>
    <submittedName>
        <fullName evidence="1">Unannotated protein</fullName>
    </submittedName>
</protein>
<name>A0A6J7EDI5_9ZZZZ</name>
<organism evidence="1">
    <name type="scientific">freshwater metagenome</name>
    <dbReference type="NCBI Taxonomy" id="449393"/>
    <lineage>
        <taxon>unclassified sequences</taxon>
        <taxon>metagenomes</taxon>
        <taxon>ecological metagenomes</taxon>
    </lineage>
</organism>
<accession>A0A6J7EDI5</accession>
<dbReference type="EMBL" id="CAFBLX010000018">
    <property type="protein sequence ID" value="CAB4879355.1"/>
    <property type="molecule type" value="Genomic_DNA"/>
</dbReference>